<accession>A0A1I8A012</accession>
<evidence type="ECO:0000313" key="1">
    <source>
        <dbReference type="Proteomes" id="UP000095287"/>
    </source>
</evidence>
<reference evidence="2" key="1">
    <citation type="submission" date="2016-11" db="UniProtKB">
        <authorList>
            <consortium name="WormBaseParasite"/>
        </authorList>
    </citation>
    <scope>IDENTIFICATION</scope>
</reference>
<name>A0A1I8A012_9BILA</name>
<protein>
    <submittedName>
        <fullName evidence="2">Ovule protein</fullName>
    </submittedName>
</protein>
<dbReference type="WBParaSite" id="L893_g3160.t1">
    <property type="protein sequence ID" value="L893_g3160.t1"/>
    <property type="gene ID" value="L893_g3160"/>
</dbReference>
<organism evidence="1 2">
    <name type="scientific">Steinernema glaseri</name>
    <dbReference type="NCBI Taxonomy" id="37863"/>
    <lineage>
        <taxon>Eukaryota</taxon>
        <taxon>Metazoa</taxon>
        <taxon>Ecdysozoa</taxon>
        <taxon>Nematoda</taxon>
        <taxon>Chromadorea</taxon>
        <taxon>Rhabditida</taxon>
        <taxon>Tylenchina</taxon>
        <taxon>Panagrolaimomorpha</taxon>
        <taxon>Strongyloidoidea</taxon>
        <taxon>Steinernematidae</taxon>
        <taxon>Steinernema</taxon>
    </lineage>
</organism>
<keyword evidence="1" id="KW-1185">Reference proteome</keyword>
<sequence>MRHDYGSASPARYSPSVVATATYDRSEGVSERKRKSINGRHFIKSSHATAKSHEFIIVQEFNNTPTFLCILYKQTELDQFL</sequence>
<dbReference type="AlphaFoldDB" id="A0A1I8A012"/>
<proteinExistence type="predicted"/>
<dbReference type="Proteomes" id="UP000095287">
    <property type="component" value="Unplaced"/>
</dbReference>
<evidence type="ECO:0000313" key="2">
    <source>
        <dbReference type="WBParaSite" id="L893_g3160.t1"/>
    </source>
</evidence>